<reference evidence="3 4" key="1">
    <citation type="journal article" date="2018" name="Genome Announc.">
        <title>Draft Genome Sequence of "Candidatus Phycosocius bacilliformis," an Alphaproteobacterial Ectosymbiont of the Hydrocarbon-Producing Green Alga Botryococcus braunii.</title>
        <authorList>
            <person name="Tanabe Y."/>
            <person name="Yamaguchi H."/>
            <person name="Watanabe M.M."/>
        </authorList>
    </citation>
    <scope>NUCLEOTIDE SEQUENCE [LARGE SCALE GENOMIC DNA]</scope>
    <source>
        <strain evidence="3 4">BOTRYCO-2</strain>
    </source>
</reference>
<dbReference type="InterPro" id="IPR028087">
    <property type="entry name" value="Tad_N"/>
</dbReference>
<sequence length="426" mass="45273">MSLFALFDILSAPQVRKRQIRTEARGNLSLLTALLVTPSAIAIVIAIEMVSVSQERTLMQAAADAAALAGARDLMVAGSSQRSATSFAERFAIGQVGDYSRRARVRFQARVDKEGEFSIDGEAIRPSFFGDLVPPGGFHIRVRAVAENLVRQPLCILGQNVDTSSNAISGNGTSSVVARGCVVHANGDIVMTNNARIQAGTVRTSGAIRGGSTDPVANIGALRITDPFQDRTISPPKPCNKVPDGGTDVWRTGTLTLRPGMHKTQFVMRGDSVMKLLPGDHYFCSSSFITERSRLESQDAVMLFVDGGLTVRDTATVSLRGRQSGNWAGFVIVTSDTNAAGISFLSRNVDELLGTIYMPNSHLLVDAPGNVGEASQWSVIVANRLITSNAAQLVINSQYQGSPVPVPVGVGNNVGGANAIPLRLRE</sequence>
<comment type="caution">
    <text evidence="3">The sequence shown here is derived from an EMBL/GenBank/DDBJ whole genome shotgun (WGS) entry which is preliminary data.</text>
</comment>
<accession>A0A2P2EC94</accession>
<evidence type="ECO:0000259" key="2">
    <source>
        <dbReference type="Pfam" id="PF13400"/>
    </source>
</evidence>
<protein>
    <recommendedName>
        <fullName evidence="2">Putative Flp pilus-assembly TadG-like N-terminal domain-containing protein</fullName>
    </recommendedName>
</protein>
<keyword evidence="4" id="KW-1185">Reference proteome</keyword>
<dbReference type="RefSeq" id="WP_108985536.1">
    <property type="nucleotide sequence ID" value="NZ_BFBR01000007.1"/>
</dbReference>
<name>A0A2P2EC94_9PROT</name>
<gene>
    <name evidence="3" type="ORF">PbB2_02367</name>
</gene>
<organism evidence="3 4">
    <name type="scientific">Candidatus Phycosocius bacilliformis</name>
    <dbReference type="NCBI Taxonomy" id="1445552"/>
    <lineage>
        <taxon>Bacteria</taxon>
        <taxon>Pseudomonadati</taxon>
        <taxon>Pseudomonadota</taxon>
        <taxon>Alphaproteobacteria</taxon>
        <taxon>Caulobacterales</taxon>
        <taxon>Caulobacterales incertae sedis</taxon>
        <taxon>Candidatus Phycosocius</taxon>
    </lineage>
</organism>
<dbReference type="AlphaFoldDB" id="A0A2P2EC94"/>
<keyword evidence="1" id="KW-0472">Membrane</keyword>
<evidence type="ECO:0000313" key="4">
    <source>
        <dbReference type="Proteomes" id="UP000245086"/>
    </source>
</evidence>
<evidence type="ECO:0000256" key="1">
    <source>
        <dbReference type="SAM" id="Phobius"/>
    </source>
</evidence>
<keyword evidence="1" id="KW-1133">Transmembrane helix</keyword>
<dbReference type="EMBL" id="BFBR01000007">
    <property type="protein sequence ID" value="GBF58679.1"/>
    <property type="molecule type" value="Genomic_DNA"/>
</dbReference>
<proteinExistence type="predicted"/>
<dbReference type="Proteomes" id="UP000245086">
    <property type="component" value="Unassembled WGS sequence"/>
</dbReference>
<dbReference type="Pfam" id="PF13400">
    <property type="entry name" value="Tad"/>
    <property type="match status" value="1"/>
</dbReference>
<evidence type="ECO:0000313" key="3">
    <source>
        <dbReference type="EMBL" id="GBF58679.1"/>
    </source>
</evidence>
<keyword evidence="1" id="KW-0812">Transmembrane</keyword>
<feature type="transmembrane region" description="Helical" evidence="1">
    <location>
        <begin position="26"/>
        <end position="47"/>
    </location>
</feature>
<feature type="domain" description="Putative Flp pilus-assembly TadG-like N-terminal" evidence="2">
    <location>
        <begin position="26"/>
        <end position="73"/>
    </location>
</feature>
<dbReference type="OrthoDB" id="7628565at2"/>